<name>A0ACB8BEI4_9AGAM</name>
<gene>
    <name evidence="1" type="ORF">BV22DRAFT_1069220</name>
</gene>
<keyword evidence="2" id="KW-1185">Reference proteome</keyword>
<dbReference type="EMBL" id="MU266460">
    <property type="protein sequence ID" value="KAH7923192.1"/>
    <property type="molecule type" value="Genomic_DNA"/>
</dbReference>
<evidence type="ECO:0000313" key="2">
    <source>
        <dbReference type="Proteomes" id="UP000790709"/>
    </source>
</evidence>
<comment type="caution">
    <text evidence="1">The sequence shown here is derived from an EMBL/GenBank/DDBJ whole genome shotgun (WGS) entry which is preliminary data.</text>
</comment>
<dbReference type="Proteomes" id="UP000790709">
    <property type="component" value="Unassembled WGS sequence"/>
</dbReference>
<proteinExistence type="predicted"/>
<sequence length="288" mass="30991">MSSNQLVWLITGTSSGIGRDLTLAALKRGDKVIATARGRSISKLGDLKAQGADVLELDVTAPLENLQKIAEEAIRFHGRVDVVVNNAGYIHVGAIEESTPQESLDQFNTNVFGALNVSRAFLPAMRHRKSGTVVFIGSIGGWRAVPNAGLYAATKYAIRGVSETLHAEIAPLGLRSICFDFGYFRTSFLTADNRAPYQPRIADYKAMSEQADAALVGENLYLPGDPKKGVEVMIDVIKGEGEAQGKAFPTVLAVGSDCYNGVKGASELTLNRLEEWKGLTISTDFPKM</sequence>
<organism evidence="1 2">
    <name type="scientific">Leucogyrophana mollusca</name>
    <dbReference type="NCBI Taxonomy" id="85980"/>
    <lineage>
        <taxon>Eukaryota</taxon>
        <taxon>Fungi</taxon>
        <taxon>Dikarya</taxon>
        <taxon>Basidiomycota</taxon>
        <taxon>Agaricomycotina</taxon>
        <taxon>Agaricomycetes</taxon>
        <taxon>Agaricomycetidae</taxon>
        <taxon>Boletales</taxon>
        <taxon>Boletales incertae sedis</taxon>
        <taxon>Leucogyrophana</taxon>
    </lineage>
</organism>
<accession>A0ACB8BEI4</accession>
<evidence type="ECO:0000313" key="1">
    <source>
        <dbReference type="EMBL" id="KAH7923192.1"/>
    </source>
</evidence>
<reference evidence="1" key="1">
    <citation type="journal article" date="2021" name="New Phytol.">
        <title>Evolutionary innovations through gain and loss of genes in the ectomycorrhizal Boletales.</title>
        <authorList>
            <person name="Wu G."/>
            <person name="Miyauchi S."/>
            <person name="Morin E."/>
            <person name="Kuo A."/>
            <person name="Drula E."/>
            <person name="Varga T."/>
            <person name="Kohler A."/>
            <person name="Feng B."/>
            <person name="Cao Y."/>
            <person name="Lipzen A."/>
            <person name="Daum C."/>
            <person name="Hundley H."/>
            <person name="Pangilinan J."/>
            <person name="Johnson J."/>
            <person name="Barry K."/>
            <person name="LaButti K."/>
            <person name="Ng V."/>
            <person name="Ahrendt S."/>
            <person name="Min B."/>
            <person name="Choi I.G."/>
            <person name="Park H."/>
            <person name="Plett J.M."/>
            <person name="Magnuson J."/>
            <person name="Spatafora J.W."/>
            <person name="Nagy L.G."/>
            <person name="Henrissat B."/>
            <person name="Grigoriev I.V."/>
            <person name="Yang Z.L."/>
            <person name="Xu J."/>
            <person name="Martin F.M."/>
        </authorList>
    </citation>
    <scope>NUCLEOTIDE SEQUENCE</scope>
    <source>
        <strain evidence="1">KUC20120723A-06</strain>
    </source>
</reference>
<protein>
    <submittedName>
        <fullName evidence="1">NAD(P)-binding protein</fullName>
    </submittedName>
</protein>